<name>A0A8G1RBW7_9EURO</name>
<protein>
    <submittedName>
        <fullName evidence="1">Uncharacterized protein</fullName>
    </submittedName>
</protein>
<organism evidence="1 2">
    <name type="scientific">Aspergillus piperis CBS 112811</name>
    <dbReference type="NCBI Taxonomy" id="1448313"/>
    <lineage>
        <taxon>Eukaryota</taxon>
        <taxon>Fungi</taxon>
        <taxon>Dikarya</taxon>
        <taxon>Ascomycota</taxon>
        <taxon>Pezizomycotina</taxon>
        <taxon>Eurotiomycetes</taxon>
        <taxon>Eurotiomycetidae</taxon>
        <taxon>Eurotiales</taxon>
        <taxon>Aspergillaceae</taxon>
        <taxon>Aspergillus</taxon>
        <taxon>Aspergillus subgen. Circumdati</taxon>
    </lineage>
</organism>
<dbReference type="GeneID" id="37162570"/>
<evidence type="ECO:0000313" key="2">
    <source>
        <dbReference type="Proteomes" id="UP000249526"/>
    </source>
</evidence>
<proteinExistence type="predicted"/>
<keyword evidence="2" id="KW-1185">Reference proteome</keyword>
<sequence>MTHCFVARLKYLNTQELGDGLFGVPHRMWWSKWSMHFNFLKAYSGVKDSSPVQ</sequence>
<dbReference type="AlphaFoldDB" id="A0A8G1RBW7"/>
<gene>
    <name evidence="1" type="ORF">BO85DRAFT_445033</name>
</gene>
<dbReference type="Proteomes" id="UP000249526">
    <property type="component" value="Unassembled WGS sequence"/>
</dbReference>
<dbReference type="RefSeq" id="XP_025519512.1">
    <property type="nucleotide sequence ID" value="XM_025659168.1"/>
</dbReference>
<accession>A0A8G1RBW7</accession>
<evidence type="ECO:0000313" key="1">
    <source>
        <dbReference type="EMBL" id="RAH61590.1"/>
    </source>
</evidence>
<dbReference type="EMBL" id="KZ825055">
    <property type="protein sequence ID" value="RAH61590.1"/>
    <property type="molecule type" value="Genomic_DNA"/>
</dbReference>
<reference evidence="1 2" key="1">
    <citation type="submission" date="2018-02" db="EMBL/GenBank/DDBJ databases">
        <title>The genomes of Aspergillus section Nigri reveals drivers in fungal speciation.</title>
        <authorList>
            <consortium name="DOE Joint Genome Institute"/>
            <person name="Vesth T.C."/>
            <person name="Nybo J."/>
            <person name="Theobald S."/>
            <person name="Brandl J."/>
            <person name="Frisvad J.C."/>
            <person name="Nielsen K.F."/>
            <person name="Lyhne E.K."/>
            <person name="Kogle M.E."/>
            <person name="Kuo A."/>
            <person name="Riley R."/>
            <person name="Clum A."/>
            <person name="Nolan M."/>
            <person name="Lipzen A."/>
            <person name="Salamov A."/>
            <person name="Henrissat B."/>
            <person name="Wiebenga A."/>
            <person name="De vries R.P."/>
            <person name="Grigoriev I.V."/>
            <person name="Mortensen U.H."/>
            <person name="Andersen M.R."/>
            <person name="Baker S.E."/>
        </authorList>
    </citation>
    <scope>NUCLEOTIDE SEQUENCE [LARGE SCALE GENOMIC DNA]</scope>
    <source>
        <strain evidence="1 2">CBS 112811</strain>
    </source>
</reference>